<dbReference type="CDD" id="cd17748">
    <property type="entry name" value="BRCT_DNA_ligase_like"/>
    <property type="match status" value="1"/>
</dbReference>
<dbReference type="RefSeq" id="WP_117381418.1">
    <property type="nucleotide sequence ID" value="NZ_QWDE01000001.1"/>
</dbReference>
<dbReference type="SUPFAM" id="SSF52113">
    <property type="entry name" value="BRCT domain"/>
    <property type="match status" value="1"/>
</dbReference>
<dbReference type="SMART" id="SM00292">
    <property type="entry name" value="BRCT"/>
    <property type="match status" value="1"/>
</dbReference>
<sequence length="299" mass="34527">MESYENLSFRTFTTKSEADKAINSLKGILLGIQFDKEINEAEISELVEWCTKHKELVNRNPFKDLMDCIKQAVIEQENRVEIINDLYWLCQKYESDSYYYDAFTADMQILQGICHGILSDGVINNAEIFELDRWLENNEHLSSYYPYDELRSLVVCILSDGKVTEDERLRLTAYFNEFVSLNDKQLTKQIELDIKDIKINGICTVDPDISFDGKTFCFTGVAKNYTRSIIQKRITELGGQYHSNVLQTTDYLIVGEGGNPCWVFACYGRKVESAVNLRKQGSRISLIHEFDFWDAVQDA</sequence>
<protein>
    <recommendedName>
        <fullName evidence="1">BRCT domain-containing protein</fullName>
    </recommendedName>
</protein>
<dbReference type="AlphaFoldDB" id="A0A3E2NUJ9"/>
<dbReference type="Gene3D" id="3.40.50.10190">
    <property type="entry name" value="BRCT domain"/>
    <property type="match status" value="1"/>
</dbReference>
<feature type="domain" description="BRCT" evidence="1">
    <location>
        <begin position="206"/>
        <end position="299"/>
    </location>
</feature>
<organism evidence="2 3">
    <name type="scientific">Mucilaginibacter terrenus</name>
    <dbReference type="NCBI Taxonomy" id="2482727"/>
    <lineage>
        <taxon>Bacteria</taxon>
        <taxon>Pseudomonadati</taxon>
        <taxon>Bacteroidota</taxon>
        <taxon>Sphingobacteriia</taxon>
        <taxon>Sphingobacteriales</taxon>
        <taxon>Sphingobacteriaceae</taxon>
        <taxon>Mucilaginibacter</taxon>
    </lineage>
</organism>
<dbReference type="EMBL" id="QWDE01000001">
    <property type="protein sequence ID" value="RFZ84530.1"/>
    <property type="molecule type" value="Genomic_DNA"/>
</dbReference>
<evidence type="ECO:0000259" key="1">
    <source>
        <dbReference type="PROSITE" id="PS50172"/>
    </source>
</evidence>
<dbReference type="PROSITE" id="PS50172">
    <property type="entry name" value="BRCT"/>
    <property type="match status" value="1"/>
</dbReference>
<dbReference type="Pfam" id="PF00533">
    <property type="entry name" value="BRCT"/>
    <property type="match status" value="1"/>
</dbReference>
<evidence type="ECO:0000313" key="2">
    <source>
        <dbReference type="EMBL" id="RFZ84530.1"/>
    </source>
</evidence>
<comment type="caution">
    <text evidence="2">The sequence shown here is derived from an EMBL/GenBank/DDBJ whole genome shotgun (WGS) entry which is preliminary data.</text>
</comment>
<name>A0A3E2NUJ9_9SPHI</name>
<dbReference type="OrthoDB" id="9776650at2"/>
<dbReference type="InterPro" id="IPR036420">
    <property type="entry name" value="BRCT_dom_sf"/>
</dbReference>
<proteinExistence type="predicted"/>
<gene>
    <name evidence="2" type="ORF">DYU05_02620</name>
</gene>
<evidence type="ECO:0000313" key="3">
    <source>
        <dbReference type="Proteomes" id="UP000260823"/>
    </source>
</evidence>
<keyword evidence="3" id="KW-1185">Reference proteome</keyword>
<dbReference type="Proteomes" id="UP000260823">
    <property type="component" value="Unassembled WGS sequence"/>
</dbReference>
<reference evidence="2 3" key="1">
    <citation type="submission" date="2018-08" db="EMBL/GenBank/DDBJ databases">
        <title>Mucilaginibacter terrae sp. nov., isolated from manganese diggings.</title>
        <authorList>
            <person name="Huang Y."/>
            <person name="Zhou Z."/>
        </authorList>
    </citation>
    <scope>NUCLEOTIDE SEQUENCE [LARGE SCALE GENOMIC DNA]</scope>
    <source>
        <strain evidence="2 3">ZH6</strain>
    </source>
</reference>
<dbReference type="InterPro" id="IPR001357">
    <property type="entry name" value="BRCT_dom"/>
</dbReference>
<accession>A0A3E2NUJ9</accession>